<proteinExistence type="predicted"/>
<evidence type="ECO:0000313" key="3">
    <source>
        <dbReference type="Proteomes" id="UP000077926"/>
    </source>
</evidence>
<gene>
    <name evidence="2" type="ORF">ABE28_003720</name>
</gene>
<name>A0A1B3XJQ4_9BACI</name>
<protein>
    <submittedName>
        <fullName evidence="2">Uncharacterized protein</fullName>
    </submittedName>
</protein>
<evidence type="ECO:0000313" key="2">
    <source>
        <dbReference type="EMBL" id="AOH53448.1"/>
    </source>
</evidence>
<evidence type="ECO:0000256" key="1">
    <source>
        <dbReference type="SAM" id="Phobius"/>
    </source>
</evidence>
<dbReference type="EMBL" id="CP017080">
    <property type="protein sequence ID" value="AOH53448.1"/>
    <property type="molecule type" value="Genomic_DNA"/>
</dbReference>
<accession>A0A1B3XJQ4</accession>
<dbReference type="KEGG" id="bmur:ABE28_003720"/>
<dbReference type="Proteomes" id="UP000077926">
    <property type="component" value="Chromosome"/>
</dbReference>
<keyword evidence="1" id="KW-0472">Membrane</keyword>
<feature type="transmembrane region" description="Helical" evidence="1">
    <location>
        <begin position="38"/>
        <end position="67"/>
    </location>
</feature>
<keyword evidence="1" id="KW-1133">Transmembrane helix</keyword>
<organism evidence="2 3">
    <name type="scientific">Peribacillus muralis</name>
    <dbReference type="NCBI Taxonomy" id="264697"/>
    <lineage>
        <taxon>Bacteria</taxon>
        <taxon>Bacillati</taxon>
        <taxon>Bacillota</taxon>
        <taxon>Bacilli</taxon>
        <taxon>Bacillales</taxon>
        <taxon>Bacillaceae</taxon>
        <taxon>Peribacillus</taxon>
    </lineage>
</organism>
<reference evidence="2 3" key="1">
    <citation type="submission" date="2016-08" db="EMBL/GenBank/DDBJ databases">
        <title>Complete genome sequence of Bacillus muralis G25-68, a strain with toxicity to nematodes.</title>
        <authorList>
            <person name="Zheng Z."/>
        </authorList>
    </citation>
    <scope>NUCLEOTIDE SEQUENCE [LARGE SCALE GENOMIC DNA]</scope>
    <source>
        <strain evidence="2 3">G25-68</strain>
    </source>
</reference>
<keyword evidence="1" id="KW-0812">Transmembrane</keyword>
<dbReference type="AlphaFoldDB" id="A0A1B3XJQ4"/>
<keyword evidence="3" id="KW-1185">Reference proteome</keyword>
<sequence length="71" mass="8021">MGIRKARSTHSSYLNDGDTLSCEGSILEFLEESVPLSFILFFSFTLILFLSLSLLLLTFLISLFIYYMGKG</sequence>